<accession>A0ABV9T0X0</accession>
<protein>
    <submittedName>
        <fullName evidence="2">GNAT family N-acetyltransferase</fullName>
        <ecNumber evidence="2">2.3.-.-</ecNumber>
    </submittedName>
</protein>
<organism evidence="2 3">
    <name type="scientific">Negadavirga shengliensis</name>
    <dbReference type="NCBI Taxonomy" id="1389218"/>
    <lineage>
        <taxon>Bacteria</taxon>
        <taxon>Pseudomonadati</taxon>
        <taxon>Bacteroidota</taxon>
        <taxon>Cytophagia</taxon>
        <taxon>Cytophagales</taxon>
        <taxon>Cyclobacteriaceae</taxon>
        <taxon>Negadavirga</taxon>
    </lineage>
</organism>
<sequence>MKYLLEGQETDRLRFRKINLSDFDDWLEFHKDPLTRVHWKMDYDSPGEECRKWYEKQQFRYENGLGGMNALIEKETGKLVGHCGLLVQPVDGLRELEIGYSLLREFWNRGLATEAAIKCKDFAFENLLAESLISIISLTNTPSQRVALKNGMRMEKTTVYKDNPVRIFRVHLSEWDGHQKDRQR</sequence>
<keyword evidence="2" id="KW-0012">Acyltransferase</keyword>
<gene>
    <name evidence="2" type="ORF">ACFPFU_11780</name>
</gene>
<dbReference type="EC" id="2.3.-.-" evidence="2"/>
<evidence type="ECO:0000313" key="2">
    <source>
        <dbReference type="EMBL" id="MFC4872370.1"/>
    </source>
</evidence>
<dbReference type="InterPro" id="IPR000182">
    <property type="entry name" value="GNAT_dom"/>
</dbReference>
<reference evidence="3" key="1">
    <citation type="journal article" date="2019" name="Int. J. Syst. Evol. Microbiol.">
        <title>The Global Catalogue of Microorganisms (GCM) 10K type strain sequencing project: providing services to taxonomists for standard genome sequencing and annotation.</title>
        <authorList>
            <consortium name="The Broad Institute Genomics Platform"/>
            <consortium name="The Broad Institute Genome Sequencing Center for Infectious Disease"/>
            <person name="Wu L."/>
            <person name="Ma J."/>
        </authorList>
    </citation>
    <scope>NUCLEOTIDE SEQUENCE [LARGE SCALE GENOMIC DNA]</scope>
    <source>
        <strain evidence="3">CGMCC 4.7466</strain>
    </source>
</reference>
<dbReference type="InterPro" id="IPR051531">
    <property type="entry name" value="N-acetyltransferase"/>
</dbReference>
<dbReference type="GO" id="GO:0016746">
    <property type="term" value="F:acyltransferase activity"/>
    <property type="evidence" value="ECO:0007669"/>
    <property type="project" value="UniProtKB-KW"/>
</dbReference>
<dbReference type="RefSeq" id="WP_377064706.1">
    <property type="nucleotide sequence ID" value="NZ_JBHSJJ010000006.1"/>
</dbReference>
<keyword evidence="3" id="KW-1185">Reference proteome</keyword>
<keyword evidence="2" id="KW-0808">Transferase</keyword>
<feature type="domain" description="N-acetyltransferase" evidence="1">
    <location>
        <begin position="13"/>
        <end position="173"/>
    </location>
</feature>
<dbReference type="InterPro" id="IPR016181">
    <property type="entry name" value="Acyl_CoA_acyltransferase"/>
</dbReference>
<dbReference type="PANTHER" id="PTHR43792">
    <property type="entry name" value="GNAT FAMILY, PUTATIVE (AFU_ORTHOLOGUE AFUA_3G00765)-RELATED-RELATED"/>
    <property type="match status" value="1"/>
</dbReference>
<dbReference type="EMBL" id="JBHSJJ010000006">
    <property type="protein sequence ID" value="MFC4872370.1"/>
    <property type="molecule type" value="Genomic_DNA"/>
</dbReference>
<comment type="caution">
    <text evidence="2">The sequence shown here is derived from an EMBL/GenBank/DDBJ whole genome shotgun (WGS) entry which is preliminary data.</text>
</comment>
<dbReference type="SUPFAM" id="SSF55729">
    <property type="entry name" value="Acyl-CoA N-acyltransferases (Nat)"/>
    <property type="match status" value="1"/>
</dbReference>
<proteinExistence type="predicted"/>
<dbReference type="PROSITE" id="PS51186">
    <property type="entry name" value="GNAT"/>
    <property type="match status" value="1"/>
</dbReference>
<name>A0ABV9T0X0_9BACT</name>
<dbReference type="Gene3D" id="3.40.630.30">
    <property type="match status" value="1"/>
</dbReference>
<evidence type="ECO:0000259" key="1">
    <source>
        <dbReference type="PROSITE" id="PS51186"/>
    </source>
</evidence>
<evidence type="ECO:0000313" key="3">
    <source>
        <dbReference type="Proteomes" id="UP001595818"/>
    </source>
</evidence>
<dbReference type="Proteomes" id="UP001595818">
    <property type="component" value="Unassembled WGS sequence"/>
</dbReference>
<dbReference type="PANTHER" id="PTHR43792:SF1">
    <property type="entry name" value="N-ACETYLTRANSFERASE DOMAIN-CONTAINING PROTEIN"/>
    <property type="match status" value="1"/>
</dbReference>
<dbReference type="Pfam" id="PF13302">
    <property type="entry name" value="Acetyltransf_3"/>
    <property type="match status" value="1"/>
</dbReference>